<dbReference type="Pfam" id="PF13398">
    <property type="entry name" value="Peptidase_M50B"/>
    <property type="match status" value="1"/>
</dbReference>
<keyword evidence="1" id="KW-1133">Transmembrane helix</keyword>
<feature type="transmembrane region" description="Helical" evidence="1">
    <location>
        <begin position="116"/>
        <end position="133"/>
    </location>
</feature>
<dbReference type="InterPro" id="IPR049500">
    <property type="entry name" value="Peptidase_M50B-like"/>
</dbReference>
<protein>
    <recommendedName>
        <fullName evidence="4">Peptidase M50B-like protein</fullName>
    </recommendedName>
</protein>
<dbReference type="AlphaFoldDB" id="A0A5P3AAW9"/>
<keyword evidence="1" id="KW-0812">Transmembrane</keyword>
<feature type="transmembrane region" description="Helical" evidence="1">
    <location>
        <begin position="140"/>
        <end position="158"/>
    </location>
</feature>
<evidence type="ECO:0008006" key="4">
    <source>
        <dbReference type="Google" id="ProtNLM"/>
    </source>
</evidence>
<feature type="transmembrane region" description="Helical" evidence="1">
    <location>
        <begin position="93"/>
        <end position="110"/>
    </location>
</feature>
<accession>A0A5P3AAW9</accession>
<evidence type="ECO:0000313" key="3">
    <source>
        <dbReference type="Proteomes" id="UP000325785"/>
    </source>
</evidence>
<keyword evidence="1" id="KW-0472">Membrane</keyword>
<dbReference type="Proteomes" id="UP000325785">
    <property type="component" value="Chromosome"/>
</dbReference>
<reference evidence="2 3" key="1">
    <citation type="submission" date="2018-08" db="EMBL/GenBank/DDBJ databases">
        <title>Genetic Globetrotter - A new plasmid hitch-hiking vast phylogenetic and geographic distances.</title>
        <authorList>
            <person name="Vollmers J."/>
            <person name="Petersen J."/>
        </authorList>
    </citation>
    <scope>NUCLEOTIDE SEQUENCE [LARGE SCALE GENOMIC DNA]</scope>
    <source>
        <strain evidence="2 3">DSM 26383</strain>
    </source>
</reference>
<dbReference type="EMBL" id="CP031598">
    <property type="protein sequence ID" value="QEW25924.1"/>
    <property type="molecule type" value="Genomic_DNA"/>
</dbReference>
<name>A0A5P3AAW9_9RHOB</name>
<evidence type="ECO:0000256" key="1">
    <source>
        <dbReference type="SAM" id="Phobius"/>
    </source>
</evidence>
<feature type="transmembrane region" description="Helical" evidence="1">
    <location>
        <begin position="64"/>
        <end position="86"/>
    </location>
</feature>
<proteinExistence type="predicted"/>
<dbReference type="PANTHER" id="PTHR33979:SF2">
    <property type="entry name" value="PEPTIDASE M50B-LIKE-DOMAIN-CONTAINING PROTEIN"/>
    <property type="match status" value="1"/>
</dbReference>
<evidence type="ECO:0000313" key="2">
    <source>
        <dbReference type="EMBL" id="QEW25924.1"/>
    </source>
</evidence>
<sequence length="214" mass="23262">MLVLVGLIAALWQTTAVMPLKLLVVFLHELSHAVATVLTGGSVVGMTLDPMQGGSVTSRGGWRFVILSAGYLGSLLIGVGLFLTAVRTRWDRVILGGLGVVLLVVTVLYLRSLYAIGFGVVTGVLMIGAARYLRRDLNDLVLRVIGLASMIYVPLDIFSDTIARAHLRSDARMLAEEFAGPTLFWGGAWLLLSLWVIWLCLRRGLGRSSNIAWR</sequence>
<gene>
    <name evidence="2" type="ORF">RIdsm_01716</name>
</gene>
<dbReference type="KEGG" id="rid:RIdsm_01716"/>
<feature type="transmembrane region" description="Helical" evidence="1">
    <location>
        <begin position="178"/>
        <end position="201"/>
    </location>
</feature>
<dbReference type="PANTHER" id="PTHR33979">
    <property type="entry name" value="OS02G0221600 PROTEIN"/>
    <property type="match status" value="1"/>
</dbReference>
<organism evidence="2 3">
    <name type="scientific">Roseovarius indicus</name>
    <dbReference type="NCBI Taxonomy" id="540747"/>
    <lineage>
        <taxon>Bacteria</taxon>
        <taxon>Pseudomonadati</taxon>
        <taxon>Pseudomonadota</taxon>
        <taxon>Alphaproteobacteria</taxon>
        <taxon>Rhodobacterales</taxon>
        <taxon>Roseobacteraceae</taxon>
        <taxon>Roseovarius</taxon>
    </lineage>
</organism>